<name>A0A1G2DEU5_9BACT</name>
<protein>
    <recommendedName>
        <fullName evidence="4">Thioredoxin domain-containing protein</fullName>
    </recommendedName>
</protein>
<evidence type="ECO:0000313" key="2">
    <source>
        <dbReference type="EMBL" id="OGZ11308.1"/>
    </source>
</evidence>
<evidence type="ECO:0008006" key="4">
    <source>
        <dbReference type="Google" id="ProtNLM"/>
    </source>
</evidence>
<dbReference type="AlphaFoldDB" id="A0A1G2DEU5"/>
<dbReference type="STRING" id="1798664.A3C93_05195"/>
<reference evidence="2 3" key="1">
    <citation type="journal article" date="2016" name="Nat. Commun.">
        <title>Thousands of microbial genomes shed light on interconnected biogeochemical processes in an aquifer system.</title>
        <authorList>
            <person name="Anantharaman K."/>
            <person name="Brown C.T."/>
            <person name="Hug L.A."/>
            <person name="Sharon I."/>
            <person name="Castelle C.J."/>
            <person name="Probst A.J."/>
            <person name="Thomas B.C."/>
            <person name="Singh A."/>
            <person name="Wilkins M.J."/>
            <person name="Karaoz U."/>
            <person name="Brodie E.L."/>
            <person name="Williams K.H."/>
            <person name="Hubbard S.S."/>
            <person name="Banfield J.F."/>
        </authorList>
    </citation>
    <scope>NUCLEOTIDE SEQUENCE [LARGE SCALE GENOMIC DNA]</scope>
</reference>
<dbReference type="CDD" id="cd01659">
    <property type="entry name" value="TRX_superfamily"/>
    <property type="match status" value="1"/>
</dbReference>
<evidence type="ECO:0000256" key="1">
    <source>
        <dbReference type="SAM" id="SignalP"/>
    </source>
</evidence>
<gene>
    <name evidence="2" type="ORF">A3C93_05195</name>
</gene>
<keyword evidence="1" id="KW-0732">Signal</keyword>
<dbReference type="SUPFAM" id="SSF52833">
    <property type="entry name" value="Thioredoxin-like"/>
    <property type="match status" value="1"/>
</dbReference>
<dbReference type="InterPro" id="IPR036249">
    <property type="entry name" value="Thioredoxin-like_sf"/>
</dbReference>
<evidence type="ECO:0000313" key="3">
    <source>
        <dbReference type="Proteomes" id="UP000178636"/>
    </source>
</evidence>
<organism evidence="2 3">
    <name type="scientific">Candidatus Lloydbacteria bacterium RIFCSPHIGHO2_02_FULL_54_17</name>
    <dbReference type="NCBI Taxonomy" id="1798664"/>
    <lineage>
        <taxon>Bacteria</taxon>
        <taxon>Candidatus Lloydiibacteriota</taxon>
    </lineage>
</organism>
<sequence length="142" mass="15640">MSSFSLGNAMKRQFLFVCALLLALSAVPAKAERADQLTECLTKAGAVMYSAWWCPYCLRQLQMIDPAFTREDMKDTEKLADKFPFVVECADPKTGQFTGKCPSGLRGVPAWRFSDGTQMSGMQPLEALSAKTSCAIPRAEEK</sequence>
<comment type="caution">
    <text evidence="2">The sequence shown here is derived from an EMBL/GenBank/DDBJ whole genome shotgun (WGS) entry which is preliminary data.</text>
</comment>
<proteinExistence type="predicted"/>
<feature type="chain" id="PRO_5009582574" description="Thioredoxin domain-containing protein" evidence="1">
    <location>
        <begin position="32"/>
        <end position="142"/>
    </location>
</feature>
<accession>A0A1G2DEU5</accession>
<dbReference type="EMBL" id="MHLO01000035">
    <property type="protein sequence ID" value="OGZ11308.1"/>
    <property type="molecule type" value="Genomic_DNA"/>
</dbReference>
<dbReference type="Proteomes" id="UP000178636">
    <property type="component" value="Unassembled WGS sequence"/>
</dbReference>
<dbReference type="Gene3D" id="3.40.30.10">
    <property type="entry name" value="Glutaredoxin"/>
    <property type="match status" value="1"/>
</dbReference>
<feature type="signal peptide" evidence="1">
    <location>
        <begin position="1"/>
        <end position="31"/>
    </location>
</feature>